<name>A0AAD9JAA6_9ANNE</name>
<dbReference type="AlphaFoldDB" id="A0AAD9JAA6"/>
<dbReference type="EMBL" id="JAODUP010000448">
    <property type="protein sequence ID" value="KAK2149517.1"/>
    <property type="molecule type" value="Genomic_DNA"/>
</dbReference>
<proteinExistence type="predicted"/>
<protein>
    <submittedName>
        <fullName evidence="1">Uncharacterized protein</fullName>
    </submittedName>
</protein>
<evidence type="ECO:0000313" key="2">
    <source>
        <dbReference type="Proteomes" id="UP001208570"/>
    </source>
</evidence>
<evidence type="ECO:0000313" key="1">
    <source>
        <dbReference type="EMBL" id="KAK2149517.1"/>
    </source>
</evidence>
<reference evidence="1" key="1">
    <citation type="journal article" date="2023" name="Mol. Biol. Evol.">
        <title>Third-Generation Sequencing Reveals the Adaptive Role of the Epigenome in Three Deep-Sea Polychaetes.</title>
        <authorList>
            <person name="Perez M."/>
            <person name="Aroh O."/>
            <person name="Sun Y."/>
            <person name="Lan Y."/>
            <person name="Juniper S.K."/>
            <person name="Young C.R."/>
            <person name="Angers B."/>
            <person name="Qian P.Y."/>
        </authorList>
    </citation>
    <scope>NUCLEOTIDE SEQUENCE</scope>
    <source>
        <strain evidence="1">P08H-3</strain>
    </source>
</reference>
<accession>A0AAD9JAA6</accession>
<sequence>MLQTQTVEALSADTERQVPLSTEGQSIEAGKKFPQNYRALRIVKEELLRDIPKQVDCHTDRMVLLEERTSRSRTVKLWLDNLVIPTLIIMLFVRAEREAGWPLNLLSVKQMIPYFFAAGHINYARYGLYYLRSMGRLSAVVQMQFLLGNHVMRHQPAIWNGIWSDMFIETTFMDLHRIRADYEHRTKLRARIKIAIDPLDPHDHAAGIINIVTGRIATDNMTVDQSVTIGQQGMVEFESSWPEGFHNTISKKVITMSTMKKYIKVGTNQVYDANLMYSGVIGLQSSRDISMKVMMMMIDVLRPPLCASKLVVTAPDAVPFEICNGVELQRVDLRTTHKEADVIIVQQVVKLAEDGVSSVKVICDDNDVFVLLIYYYAQAHLTYGLIMCGTSSRRVIDTKATTEKHATIVDQLLPAQF</sequence>
<gene>
    <name evidence="1" type="ORF">LSH36_448g01033</name>
</gene>
<dbReference type="Proteomes" id="UP001208570">
    <property type="component" value="Unassembled WGS sequence"/>
</dbReference>
<organism evidence="1 2">
    <name type="scientific">Paralvinella palmiformis</name>
    <dbReference type="NCBI Taxonomy" id="53620"/>
    <lineage>
        <taxon>Eukaryota</taxon>
        <taxon>Metazoa</taxon>
        <taxon>Spiralia</taxon>
        <taxon>Lophotrochozoa</taxon>
        <taxon>Annelida</taxon>
        <taxon>Polychaeta</taxon>
        <taxon>Sedentaria</taxon>
        <taxon>Canalipalpata</taxon>
        <taxon>Terebellida</taxon>
        <taxon>Terebelliformia</taxon>
        <taxon>Alvinellidae</taxon>
        <taxon>Paralvinella</taxon>
    </lineage>
</organism>
<dbReference type="PANTHER" id="PTHR46704">
    <property type="entry name" value="CXC DOMAIN-CONTAINING PROTEIN-RELATED"/>
    <property type="match status" value="1"/>
</dbReference>
<comment type="caution">
    <text evidence="1">The sequence shown here is derived from an EMBL/GenBank/DDBJ whole genome shotgun (WGS) entry which is preliminary data.</text>
</comment>
<keyword evidence="2" id="KW-1185">Reference proteome</keyword>
<dbReference type="PANTHER" id="PTHR46704:SF1">
    <property type="entry name" value="TELOMERE LENGTH REGULATION PROTEIN TEL2 HOMOLOG"/>
    <property type="match status" value="1"/>
</dbReference>